<comment type="subunit">
    <text evidence="10">Interacts with hda-1, let-418, lin-1, mog-1, mog-4, mog-5, mog-6, pie-1 and unc-98.</text>
</comment>
<dbReference type="CTD" id="38327"/>
<feature type="compositionally biased region" description="Low complexity" evidence="13">
    <location>
        <begin position="150"/>
        <end position="161"/>
    </location>
</feature>
<feature type="domain" description="C2H2-type" evidence="14">
    <location>
        <begin position="884"/>
        <end position="905"/>
    </location>
</feature>
<keyword evidence="7" id="KW-0862">Zinc</keyword>
<keyword evidence="15" id="KW-1185">Reference proteome</keyword>
<organism evidence="15 18">
    <name type="scientific">Trichoplusia ni</name>
    <name type="common">Cabbage looper</name>
    <dbReference type="NCBI Taxonomy" id="7111"/>
    <lineage>
        <taxon>Eukaryota</taxon>
        <taxon>Metazoa</taxon>
        <taxon>Ecdysozoa</taxon>
        <taxon>Arthropoda</taxon>
        <taxon>Hexapoda</taxon>
        <taxon>Insecta</taxon>
        <taxon>Pterygota</taxon>
        <taxon>Neoptera</taxon>
        <taxon>Endopterygota</taxon>
        <taxon>Lepidoptera</taxon>
        <taxon>Glossata</taxon>
        <taxon>Ditrysia</taxon>
        <taxon>Noctuoidea</taxon>
        <taxon>Noctuidae</taxon>
        <taxon>Plusiinae</taxon>
        <taxon>Trichoplusia</taxon>
    </lineage>
</organism>
<feature type="compositionally biased region" description="Polar residues" evidence="13">
    <location>
        <begin position="359"/>
        <end position="368"/>
    </location>
</feature>
<evidence type="ECO:0000313" key="15">
    <source>
        <dbReference type="Proteomes" id="UP000322000"/>
    </source>
</evidence>
<dbReference type="RefSeq" id="XP_026730241.1">
    <property type="nucleotide sequence ID" value="XM_026874440.1"/>
</dbReference>
<keyword evidence="6" id="KW-0221">Differentiation</keyword>
<dbReference type="PROSITE" id="PS00028">
    <property type="entry name" value="ZINC_FINGER_C2H2_1"/>
    <property type="match status" value="3"/>
</dbReference>
<dbReference type="GO" id="GO:0045944">
    <property type="term" value="P:positive regulation of transcription by RNA polymerase II"/>
    <property type="evidence" value="ECO:0007669"/>
    <property type="project" value="TreeGrafter"/>
</dbReference>
<evidence type="ECO:0000256" key="7">
    <source>
        <dbReference type="ARBA" id="ARBA00022833"/>
    </source>
</evidence>
<reference evidence="16 17" key="1">
    <citation type="submission" date="2025-04" db="UniProtKB">
        <authorList>
            <consortium name="RefSeq"/>
        </authorList>
    </citation>
    <scope>IDENTIFICATION</scope>
</reference>
<feature type="compositionally biased region" description="Basic and acidic residues" evidence="13">
    <location>
        <begin position="447"/>
        <end position="475"/>
    </location>
</feature>
<evidence type="ECO:0000256" key="4">
    <source>
        <dbReference type="ARBA" id="ARBA00022737"/>
    </source>
</evidence>
<dbReference type="PANTHER" id="PTHR24403">
    <property type="entry name" value="ZINC FINGER PROTEIN"/>
    <property type="match status" value="1"/>
</dbReference>
<dbReference type="FunFam" id="3.30.160.60:FF:001612">
    <property type="entry name" value="MEP-1, isoform A"/>
    <property type="match status" value="1"/>
</dbReference>
<feature type="region of interest" description="Disordered" evidence="13">
    <location>
        <begin position="447"/>
        <end position="535"/>
    </location>
</feature>
<keyword evidence="5" id="KW-0863">Zinc-finger</keyword>
<evidence type="ECO:0000256" key="2">
    <source>
        <dbReference type="ARBA" id="ARBA00022473"/>
    </source>
</evidence>
<evidence type="ECO:0000256" key="8">
    <source>
        <dbReference type="ARBA" id="ARBA00023242"/>
    </source>
</evidence>
<dbReference type="GeneID" id="113495618"/>
<evidence type="ECO:0000256" key="11">
    <source>
        <dbReference type="ARBA" id="ARBA00071730"/>
    </source>
</evidence>
<dbReference type="Proteomes" id="UP000322000">
    <property type="component" value="Chromosome 7"/>
</dbReference>
<evidence type="ECO:0000256" key="3">
    <source>
        <dbReference type="ARBA" id="ARBA00022723"/>
    </source>
</evidence>
<dbReference type="Gene3D" id="3.30.160.60">
    <property type="entry name" value="Classic Zinc Finger"/>
    <property type="match status" value="3"/>
</dbReference>
<evidence type="ECO:0000256" key="13">
    <source>
        <dbReference type="SAM" id="MobiDB-lite"/>
    </source>
</evidence>
<dbReference type="GO" id="GO:0008270">
    <property type="term" value="F:zinc ion binding"/>
    <property type="evidence" value="ECO:0007669"/>
    <property type="project" value="UniProtKB-KW"/>
</dbReference>
<dbReference type="AlphaFoldDB" id="A0A7E5VPI2"/>
<evidence type="ECO:0000256" key="6">
    <source>
        <dbReference type="ARBA" id="ARBA00022782"/>
    </source>
</evidence>
<feature type="domain" description="C2H2-type" evidence="14">
    <location>
        <begin position="922"/>
        <end position="943"/>
    </location>
</feature>
<evidence type="ECO:0000313" key="17">
    <source>
        <dbReference type="RefSeq" id="XP_026730242.1"/>
    </source>
</evidence>
<keyword evidence="8" id="KW-0539">Nucleus</keyword>
<evidence type="ECO:0000259" key="14">
    <source>
        <dbReference type="PROSITE" id="PS00028"/>
    </source>
</evidence>
<keyword evidence="2" id="KW-0217">Developmental protein</keyword>
<evidence type="ECO:0000313" key="18">
    <source>
        <dbReference type="RefSeq" id="XP_026730243.1"/>
    </source>
</evidence>
<dbReference type="PANTHER" id="PTHR24403:SF106">
    <property type="entry name" value="PR_SET DOMAIN 13"/>
    <property type="match status" value="1"/>
</dbReference>
<dbReference type="InterPro" id="IPR050688">
    <property type="entry name" value="Zinc_finger/UBP_domain"/>
</dbReference>
<comment type="subcellular location">
    <subcellularLocation>
        <location evidence="1">Nucleus</location>
    </subcellularLocation>
</comment>
<dbReference type="RefSeq" id="XP_026730243.1">
    <property type="nucleotide sequence ID" value="XM_026874442.1"/>
</dbReference>
<evidence type="ECO:0000256" key="12">
    <source>
        <dbReference type="ARBA" id="ARBA00080128"/>
    </source>
</evidence>
<proteinExistence type="predicted"/>
<feature type="compositionally biased region" description="Polar residues" evidence="13">
    <location>
        <begin position="97"/>
        <end position="132"/>
    </location>
</feature>
<evidence type="ECO:0000256" key="9">
    <source>
        <dbReference type="ARBA" id="ARBA00060356"/>
    </source>
</evidence>
<dbReference type="GO" id="GO:0030154">
    <property type="term" value="P:cell differentiation"/>
    <property type="evidence" value="ECO:0007669"/>
    <property type="project" value="UniProtKB-KW"/>
</dbReference>
<feature type="region of interest" description="Disordered" evidence="13">
    <location>
        <begin position="1"/>
        <end position="202"/>
    </location>
</feature>
<feature type="compositionally biased region" description="Acidic residues" evidence="13">
    <location>
        <begin position="163"/>
        <end position="174"/>
    </location>
</feature>
<accession>A0A7E5VPI2</accession>
<dbReference type="KEGG" id="tnl:113495618"/>
<feature type="region of interest" description="Disordered" evidence="13">
    <location>
        <begin position="221"/>
        <end position="241"/>
    </location>
</feature>
<keyword evidence="4" id="KW-0677">Repeat</keyword>
<dbReference type="OrthoDB" id="6110130at2759"/>
<evidence type="ECO:0000313" key="16">
    <source>
        <dbReference type="RefSeq" id="XP_026730241.1"/>
    </source>
</evidence>
<evidence type="ECO:0000256" key="10">
    <source>
        <dbReference type="ARBA" id="ARBA00061755"/>
    </source>
</evidence>
<feature type="region of interest" description="Disordered" evidence="13">
    <location>
        <begin position="344"/>
        <end position="368"/>
    </location>
</feature>
<gene>
    <name evidence="16 17 18" type="primary">LOC113495618</name>
</gene>
<dbReference type="RefSeq" id="XP_026730242.1">
    <property type="nucleotide sequence ID" value="XM_026874441.1"/>
</dbReference>
<protein>
    <recommendedName>
        <fullName evidence="11">MOG interacting and ectopic P-granules protein 1</fullName>
    </recommendedName>
    <alternativeName>
        <fullName evidence="12">Nuclear zinc finger protein</fullName>
    </alternativeName>
</protein>
<feature type="compositionally biased region" description="Low complexity" evidence="13">
    <location>
        <begin position="223"/>
        <end position="232"/>
    </location>
</feature>
<name>A0A7E5VPI2_TRINI</name>
<dbReference type="GO" id="GO:0005634">
    <property type="term" value="C:nucleus"/>
    <property type="evidence" value="ECO:0007669"/>
    <property type="project" value="UniProtKB-SubCell"/>
</dbReference>
<dbReference type="SMART" id="SM00355">
    <property type="entry name" value="ZnF_C2H2"/>
    <property type="match status" value="7"/>
</dbReference>
<evidence type="ECO:0000256" key="5">
    <source>
        <dbReference type="ARBA" id="ARBA00022771"/>
    </source>
</evidence>
<feature type="compositionally biased region" description="Polar residues" evidence="13">
    <location>
        <begin position="37"/>
        <end position="49"/>
    </location>
</feature>
<comment type="function">
    <text evidence="9">Has a broad role in development, specifically in the genetic pathway SynMuvB that negatively regulates specification of the vulval cell fate. Required for fem-3 3'-UTR-mediated repression in the regulation of the sperm/oocyte switch. Acts by regulating the translation of fem-3 mRNA, by binding to its 3'-UTR.</text>
</comment>
<keyword evidence="3" id="KW-0479">Metal-binding</keyword>
<feature type="compositionally biased region" description="Basic and acidic residues" evidence="13">
    <location>
        <begin position="135"/>
        <end position="145"/>
    </location>
</feature>
<evidence type="ECO:0000256" key="1">
    <source>
        <dbReference type="ARBA" id="ARBA00004123"/>
    </source>
</evidence>
<feature type="domain" description="C2H2-type" evidence="14">
    <location>
        <begin position="995"/>
        <end position="1016"/>
    </location>
</feature>
<sequence>MNGEVNGTMDKPVEASIPSPPDNLQDEKKDASEGCDNGTTVCENSNNTEDSNHLDSENSQECITICKPENSENDVSNGSDSQKHAIKISSVSEHENSNNTFLENNSGNSNESYPESVNSSHTLSETTDQIIIQNIDEKSKEESPVRKFATGTTSITQITQIDENSDEIDTDDSSVDVFEGEPRAEDTVSINSDSDPEGADDLSQEGVLSIKRHNIIILENENEGSSSVNENSHGTPSPEVQEILSDNDDVILADDKSNTNDSDIKIQLRRSSRAIKRKRYNDNMENGDHNAEDVPINANFLRKNSPIVINDTKVLADMAAKQMKSSQYDNQKSEPTVVIIDTMSSGNTEKSSVPRKHTGTTPGTEISAQNYYKSLQLRGTTVTPVSTKSNASTQSSQTSQPSILPSLTDDMFVVEAPSFIVPYVYEKPSVKPFREFVDLLGKELDEKKAKEEKEKKLKEEKEKRKEKIKQENMEKGEDDDADEEGSSHAVSEPEPNEEKTEEKKKKKKDKRRRGDEDDASWDGETSTDSEDEILMSDEEDKTIIIKDKVDAINQIKSVSDLTADKVCSSKSDNYFDCSLGKFFINIGLSLVQEYVQSDLLKQQNRKLNREKKTGVNTKSTEQSIASLMKNLELSKETNVPYSFPQSKCEFCSFKTESKLAMSHHLETPHMKNNVYKCNFCTFEIRSPHDILFHMEAEHNIRGRLERAPAYHQCANCPFEDNGKGKLARHLIPCAKKFKPDLNLAPPLEWEPPAKIPKITRSRNNMLGSYQNTFNRNNVGNNVGRPSLYVSNVGPGASSYRPRGRTPMPVAPRPVPVHGGASVLRGGVMVRHNTPVLMSSNYSANNTKQKSVHQPSISITPLPRQPQPVQLPQPSHNSKSTFVICEICDGYIKDLDQLRNHMQWIHKVKIHPKMIYNRPPLNCQKCQFRFFTDQGLERHLLGSHGLVTSSMQEAANKGKDAGRCPVCGRVYQWKLLNHVARDHNLTLKPAHLSYKCTVCTATFGMYKQFENHVYSAHSVVAKRVMDKSKGAAPVKTNRESLLKPLKINEEITIIPQPVKVAPTQVDDEH</sequence>
<feature type="compositionally biased region" description="Acidic residues" evidence="13">
    <location>
        <begin position="516"/>
        <end position="535"/>
    </location>
</feature>
<feature type="compositionally biased region" description="Low complexity" evidence="13">
    <location>
        <begin position="386"/>
        <end position="402"/>
    </location>
</feature>
<dbReference type="InterPro" id="IPR013087">
    <property type="entry name" value="Znf_C2H2_type"/>
</dbReference>
<feature type="region of interest" description="Disordered" evidence="13">
    <location>
        <begin position="382"/>
        <end position="403"/>
    </location>
</feature>